<dbReference type="STRING" id="1073090.A0A1L9STL5"/>
<dbReference type="AlphaFoldDB" id="A0A1L9STL5"/>
<evidence type="ECO:0000313" key="3">
    <source>
        <dbReference type="EMBL" id="OJJ50476.1"/>
    </source>
</evidence>
<evidence type="ECO:0000259" key="2">
    <source>
        <dbReference type="Pfam" id="PF03108"/>
    </source>
</evidence>
<gene>
    <name evidence="3" type="ORF">ASPZODRAFT_186600</name>
</gene>
<organism evidence="3 4">
    <name type="scientific">Penicilliopsis zonata CBS 506.65</name>
    <dbReference type="NCBI Taxonomy" id="1073090"/>
    <lineage>
        <taxon>Eukaryota</taxon>
        <taxon>Fungi</taxon>
        <taxon>Dikarya</taxon>
        <taxon>Ascomycota</taxon>
        <taxon>Pezizomycotina</taxon>
        <taxon>Eurotiomycetes</taxon>
        <taxon>Eurotiomycetidae</taxon>
        <taxon>Eurotiales</taxon>
        <taxon>Aspergillaceae</taxon>
        <taxon>Penicilliopsis</taxon>
    </lineage>
</organism>
<dbReference type="VEuPathDB" id="FungiDB:ASPZODRAFT_186600"/>
<dbReference type="Pfam" id="PF03108">
    <property type="entry name" value="DBD_Tnp_Mut"/>
    <property type="match status" value="1"/>
</dbReference>
<dbReference type="EMBL" id="KV878336">
    <property type="protein sequence ID" value="OJJ50476.1"/>
    <property type="molecule type" value="Genomic_DNA"/>
</dbReference>
<keyword evidence="4" id="KW-1185">Reference proteome</keyword>
<sequence length="360" mass="40074">MAEMYSGLHVGQEFASLGEFKAAIRSISVVQHWELRVMRSNRKSVVLGCRSSATCYFRVVCRTNKHMTYITSLQDRHSCRRTAAVPDMTPARSEASHMRFLLSEIPRLFDMRNRIRGQDVVEAIKRSHGYDISMRQAQRALTRLQPRHSPSMEAEDREYELCSPALQANEPMFNGLEGNPWMTNHHRSSAPPPPPPPHPPPPPLGHRPLLNQEVHHPQPVPTQEQMPLEQSLRHMNVHHSGFEQPVTTALGQENPRGQPQTLIGPPAVSQLASSHFKIEFACTTCGALNQGFFPNQGNVTSGTYVTHQPLPNTSALHGSSLPNAGSAGHPLAAYESSNHRDLQPLWTQNTLDVTITSTIS</sequence>
<feature type="compositionally biased region" description="Pro residues" evidence="1">
    <location>
        <begin position="190"/>
        <end position="205"/>
    </location>
</feature>
<dbReference type="Proteomes" id="UP000184188">
    <property type="component" value="Unassembled WGS sequence"/>
</dbReference>
<feature type="domain" description="Transposase MuDR plant" evidence="2">
    <location>
        <begin position="8"/>
        <end position="60"/>
    </location>
</feature>
<evidence type="ECO:0000256" key="1">
    <source>
        <dbReference type="SAM" id="MobiDB-lite"/>
    </source>
</evidence>
<proteinExistence type="predicted"/>
<dbReference type="OrthoDB" id="125347at2759"/>
<dbReference type="GeneID" id="34613724"/>
<accession>A0A1L9STL5</accession>
<reference evidence="4" key="1">
    <citation type="journal article" date="2017" name="Genome Biol.">
        <title>Comparative genomics reveals high biological diversity and specific adaptations in the industrially and medically important fungal genus Aspergillus.</title>
        <authorList>
            <person name="de Vries R.P."/>
            <person name="Riley R."/>
            <person name="Wiebenga A."/>
            <person name="Aguilar-Osorio G."/>
            <person name="Amillis S."/>
            <person name="Uchima C.A."/>
            <person name="Anderluh G."/>
            <person name="Asadollahi M."/>
            <person name="Askin M."/>
            <person name="Barry K."/>
            <person name="Battaglia E."/>
            <person name="Bayram O."/>
            <person name="Benocci T."/>
            <person name="Braus-Stromeyer S.A."/>
            <person name="Caldana C."/>
            <person name="Canovas D."/>
            <person name="Cerqueira G.C."/>
            <person name="Chen F."/>
            <person name="Chen W."/>
            <person name="Choi C."/>
            <person name="Clum A."/>
            <person name="Dos Santos R.A."/>
            <person name="Damasio A.R."/>
            <person name="Diallinas G."/>
            <person name="Emri T."/>
            <person name="Fekete E."/>
            <person name="Flipphi M."/>
            <person name="Freyberg S."/>
            <person name="Gallo A."/>
            <person name="Gournas C."/>
            <person name="Habgood R."/>
            <person name="Hainaut M."/>
            <person name="Harispe M.L."/>
            <person name="Henrissat B."/>
            <person name="Hilden K.S."/>
            <person name="Hope R."/>
            <person name="Hossain A."/>
            <person name="Karabika E."/>
            <person name="Karaffa L."/>
            <person name="Karanyi Z."/>
            <person name="Krasevec N."/>
            <person name="Kuo A."/>
            <person name="Kusch H."/>
            <person name="LaButti K."/>
            <person name="Lagendijk E.L."/>
            <person name="Lapidus A."/>
            <person name="Levasseur A."/>
            <person name="Lindquist E."/>
            <person name="Lipzen A."/>
            <person name="Logrieco A.F."/>
            <person name="MacCabe A."/>
            <person name="Maekelae M.R."/>
            <person name="Malavazi I."/>
            <person name="Melin P."/>
            <person name="Meyer V."/>
            <person name="Mielnichuk N."/>
            <person name="Miskei M."/>
            <person name="Molnar A.P."/>
            <person name="Mule G."/>
            <person name="Ngan C.Y."/>
            <person name="Orejas M."/>
            <person name="Orosz E."/>
            <person name="Ouedraogo J.P."/>
            <person name="Overkamp K.M."/>
            <person name="Park H.-S."/>
            <person name="Perrone G."/>
            <person name="Piumi F."/>
            <person name="Punt P.J."/>
            <person name="Ram A.F."/>
            <person name="Ramon A."/>
            <person name="Rauscher S."/>
            <person name="Record E."/>
            <person name="Riano-Pachon D.M."/>
            <person name="Robert V."/>
            <person name="Roehrig J."/>
            <person name="Ruller R."/>
            <person name="Salamov A."/>
            <person name="Salih N.S."/>
            <person name="Samson R.A."/>
            <person name="Sandor E."/>
            <person name="Sanguinetti M."/>
            <person name="Schuetze T."/>
            <person name="Sepcic K."/>
            <person name="Shelest E."/>
            <person name="Sherlock G."/>
            <person name="Sophianopoulou V."/>
            <person name="Squina F.M."/>
            <person name="Sun H."/>
            <person name="Susca A."/>
            <person name="Todd R.B."/>
            <person name="Tsang A."/>
            <person name="Unkles S.E."/>
            <person name="van de Wiele N."/>
            <person name="van Rossen-Uffink D."/>
            <person name="Oliveira J.V."/>
            <person name="Vesth T.C."/>
            <person name="Visser J."/>
            <person name="Yu J.-H."/>
            <person name="Zhou M."/>
            <person name="Andersen M.R."/>
            <person name="Archer D.B."/>
            <person name="Baker S.E."/>
            <person name="Benoit I."/>
            <person name="Brakhage A.A."/>
            <person name="Braus G.H."/>
            <person name="Fischer R."/>
            <person name="Frisvad J.C."/>
            <person name="Goldman G.H."/>
            <person name="Houbraken J."/>
            <person name="Oakley B."/>
            <person name="Pocsi I."/>
            <person name="Scazzocchio C."/>
            <person name="Seiboth B."/>
            <person name="vanKuyk P.A."/>
            <person name="Wortman J."/>
            <person name="Dyer P.S."/>
            <person name="Grigoriev I.V."/>
        </authorList>
    </citation>
    <scope>NUCLEOTIDE SEQUENCE [LARGE SCALE GENOMIC DNA]</scope>
    <source>
        <strain evidence="4">CBS 506.65</strain>
    </source>
</reference>
<feature type="region of interest" description="Disordered" evidence="1">
    <location>
        <begin position="170"/>
        <end position="224"/>
    </location>
</feature>
<protein>
    <recommendedName>
        <fullName evidence="2">Transposase MuDR plant domain-containing protein</fullName>
    </recommendedName>
</protein>
<dbReference type="InterPro" id="IPR004332">
    <property type="entry name" value="Transposase_MuDR"/>
</dbReference>
<evidence type="ECO:0000313" key="4">
    <source>
        <dbReference type="Proteomes" id="UP000184188"/>
    </source>
</evidence>
<dbReference type="RefSeq" id="XP_022584986.1">
    <property type="nucleotide sequence ID" value="XM_022727260.1"/>
</dbReference>
<name>A0A1L9STL5_9EURO</name>